<dbReference type="EMBL" id="CP133548">
    <property type="protein sequence ID" value="WMS85873.1"/>
    <property type="molecule type" value="Genomic_DNA"/>
</dbReference>
<evidence type="ECO:0000313" key="1">
    <source>
        <dbReference type="EMBL" id="WMS85873.1"/>
    </source>
</evidence>
<dbReference type="AlphaFoldDB" id="A0AA51RQW3"/>
<protein>
    <submittedName>
        <fullName evidence="1">Uncharacterized protein</fullName>
    </submittedName>
</protein>
<accession>A0AA51RQW3</accession>
<proteinExistence type="predicted"/>
<gene>
    <name evidence="1" type="ORF">Q9312_11655</name>
</gene>
<dbReference type="KEGG" id="plei:Q9312_11655"/>
<organism evidence="1 2">
    <name type="scientific">Pleionea litopenaei</name>
    <dbReference type="NCBI Taxonomy" id="3070815"/>
    <lineage>
        <taxon>Bacteria</taxon>
        <taxon>Pseudomonadati</taxon>
        <taxon>Pseudomonadota</taxon>
        <taxon>Gammaproteobacteria</taxon>
        <taxon>Oceanospirillales</taxon>
        <taxon>Pleioneaceae</taxon>
        <taxon>Pleionea</taxon>
    </lineage>
</organism>
<keyword evidence="2" id="KW-1185">Reference proteome</keyword>
<dbReference type="Proteomes" id="UP001239782">
    <property type="component" value="Chromosome"/>
</dbReference>
<dbReference type="RefSeq" id="WP_309201026.1">
    <property type="nucleotide sequence ID" value="NZ_CP133548.1"/>
</dbReference>
<sequence length="138" mass="16058">MRFPNISEDYDESLLLEAREYLFSSAVLGNVYAFADLSFSYSYQRKAEELKGNNERLNEIDQLALAYTQMPAKLMPEIDEFFFQGPKLTEEGHQQAQLMTENLLQKFNQQRQTLGLGKFQPPLKSDYFDEFTVCDESN</sequence>
<evidence type="ECO:0000313" key="2">
    <source>
        <dbReference type="Proteomes" id="UP001239782"/>
    </source>
</evidence>
<reference evidence="1 2" key="1">
    <citation type="submission" date="2023-08" db="EMBL/GenBank/DDBJ databases">
        <title>Pleionea litopenaei sp. nov., isolated from stomach of juvenile Litopenaeus vannamei.</title>
        <authorList>
            <person name="Rho A.M."/>
            <person name="Hwang C.Y."/>
        </authorList>
    </citation>
    <scope>NUCLEOTIDE SEQUENCE [LARGE SCALE GENOMIC DNA]</scope>
    <source>
        <strain evidence="1 2">HL-JVS1</strain>
    </source>
</reference>
<name>A0AA51RQW3_9GAMM</name>